<organism evidence="2 3">
    <name type="scientific">Petrolisthes manimaculis</name>
    <dbReference type="NCBI Taxonomy" id="1843537"/>
    <lineage>
        <taxon>Eukaryota</taxon>
        <taxon>Metazoa</taxon>
        <taxon>Ecdysozoa</taxon>
        <taxon>Arthropoda</taxon>
        <taxon>Crustacea</taxon>
        <taxon>Multicrustacea</taxon>
        <taxon>Malacostraca</taxon>
        <taxon>Eumalacostraca</taxon>
        <taxon>Eucarida</taxon>
        <taxon>Decapoda</taxon>
        <taxon>Pleocyemata</taxon>
        <taxon>Anomura</taxon>
        <taxon>Galatheoidea</taxon>
        <taxon>Porcellanidae</taxon>
        <taxon>Petrolisthes</taxon>
    </lineage>
</organism>
<keyword evidence="3" id="KW-1185">Reference proteome</keyword>
<feature type="region of interest" description="Disordered" evidence="1">
    <location>
        <begin position="1"/>
        <end position="64"/>
    </location>
</feature>
<evidence type="ECO:0000256" key="1">
    <source>
        <dbReference type="SAM" id="MobiDB-lite"/>
    </source>
</evidence>
<sequence>MQDVCPPTKLHFSPIPALPTPLSPIPALPPSSPSSPSQSSPLPSSPSQSSLLPSSSPSSANRHLTKHCLAKSRCYIKNQLAATD</sequence>
<dbReference type="EMBL" id="JAWZYT010002731">
    <property type="protein sequence ID" value="KAK4302451.1"/>
    <property type="molecule type" value="Genomic_DNA"/>
</dbReference>
<evidence type="ECO:0000313" key="2">
    <source>
        <dbReference type="EMBL" id="KAK4302451.1"/>
    </source>
</evidence>
<reference evidence="2" key="1">
    <citation type="submission" date="2023-11" db="EMBL/GenBank/DDBJ databases">
        <title>Genome assemblies of two species of porcelain crab, Petrolisthes cinctipes and Petrolisthes manimaculis (Anomura: Porcellanidae).</title>
        <authorList>
            <person name="Angst P."/>
        </authorList>
    </citation>
    <scope>NUCLEOTIDE SEQUENCE</scope>
    <source>
        <strain evidence="2">PB745_02</strain>
        <tissue evidence="2">Gill</tissue>
    </source>
</reference>
<protein>
    <submittedName>
        <fullName evidence="2">Uncharacterized protein</fullName>
    </submittedName>
</protein>
<feature type="compositionally biased region" description="Low complexity" evidence="1">
    <location>
        <begin position="34"/>
        <end position="59"/>
    </location>
</feature>
<feature type="compositionally biased region" description="Pro residues" evidence="1">
    <location>
        <begin position="16"/>
        <end position="33"/>
    </location>
</feature>
<accession>A0AAE1TYW9</accession>
<dbReference type="Proteomes" id="UP001292094">
    <property type="component" value="Unassembled WGS sequence"/>
</dbReference>
<name>A0AAE1TYW9_9EUCA</name>
<evidence type="ECO:0000313" key="3">
    <source>
        <dbReference type="Proteomes" id="UP001292094"/>
    </source>
</evidence>
<proteinExistence type="predicted"/>
<gene>
    <name evidence="2" type="ORF">Pmani_025462</name>
</gene>
<comment type="caution">
    <text evidence="2">The sequence shown here is derived from an EMBL/GenBank/DDBJ whole genome shotgun (WGS) entry which is preliminary data.</text>
</comment>
<dbReference type="AlphaFoldDB" id="A0AAE1TYW9"/>